<feature type="transmembrane region" description="Helical" evidence="1">
    <location>
        <begin position="140"/>
        <end position="165"/>
    </location>
</feature>
<sequence>MKYFNAIKWEMILDTKEYLQYRIGLFMDFLVFTGTFLAVYFMGSTQGFVSFYNTSEAGGYILVLIGYIFWQNASAALGYCVGTVSDETSHGIFEIRLQSKFHMEGILFIKLVISCLIHLVTYVGIIIFGNAVVGYSSNDLKIIILAIFVSLFSLVGMYGIGLIFGSICICEKKVGSLILVVQTMLLFVTNAISPSRASVIYLIPFTSGIDIVRDIYLGNKVSNYLILVYVIVNILWAIAGTVCFRFALRYEKRYGAFDNY</sequence>
<gene>
    <name evidence="2" type="ORF">LIZ65_12865</name>
</gene>
<feature type="transmembrane region" description="Helical" evidence="1">
    <location>
        <begin position="224"/>
        <end position="248"/>
    </location>
</feature>
<proteinExistence type="predicted"/>
<dbReference type="InterPro" id="IPR051784">
    <property type="entry name" value="Nod_factor_ABC_transporter"/>
</dbReference>
<evidence type="ECO:0000256" key="1">
    <source>
        <dbReference type="SAM" id="Phobius"/>
    </source>
</evidence>
<keyword evidence="1" id="KW-0472">Membrane</keyword>
<reference evidence="2 3" key="1">
    <citation type="submission" date="2021-10" db="EMBL/GenBank/DDBJ databases">
        <title>Collection of gut derived symbiotic bacterial strains cultured from healthy donors.</title>
        <authorList>
            <person name="Lin H."/>
            <person name="Littmann E."/>
            <person name="Kohout C."/>
            <person name="Pamer E.G."/>
        </authorList>
    </citation>
    <scope>NUCLEOTIDE SEQUENCE [LARGE SCALE GENOMIC DNA]</scope>
    <source>
        <strain evidence="2 3">DFI.1.165</strain>
    </source>
</reference>
<dbReference type="RefSeq" id="WP_066730583.1">
    <property type="nucleotide sequence ID" value="NZ_JAJCIQ010000009.1"/>
</dbReference>
<keyword evidence="3" id="KW-1185">Reference proteome</keyword>
<keyword evidence="1" id="KW-0812">Transmembrane</keyword>
<comment type="caution">
    <text evidence="2">The sequence shown here is derived from an EMBL/GenBank/DDBJ whole genome shotgun (WGS) entry which is preliminary data.</text>
</comment>
<evidence type="ECO:0008006" key="4">
    <source>
        <dbReference type="Google" id="ProtNLM"/>
    </source>
</evidence>
<feature type="transmembrane region" description="Helical" evidence="1">
    <location>
        <begin position="105"/>
        <end position="128"/>
    </location>
</feature>
<evidence type="ECO:0000313" key="2">
    <source>
        <dbReference type="EMBL" id="MCB7388176.1"/>
    </source>
</evidence>
<name>A0ABS8DIB0_9FIRM</name>
<accession>A0ABS8DIB0</accession>
<organism evidence="2 3">
    <name type="scientific">Bariatricus massiliensis</name>
    <dbReference type="NCBI Taxonomy" id="1745713"/>
    <lineage>
        <taxon>Bacteria</taxon>
        <taxon>Bacillati</taxon>
        <taxon>Bacillota</taxon>
        <taxon>Clostridia</taxon>
        <taxon>Lachnospirales</taxon>
        <taxon>Lachnospiraceae</taxon>
        <taxon>Bariatricus</taxon>
    </lineage>
</organism>
<keyword evidence="1" id="KW-1133">Transmembrane helix</keyword>
<dbReference type="PANTHER" id="PTHR43229:SF6">
    <property type="entry name" value="ABC-TYPE MULTIDRUG TRANSPORT SYSTEM, PERMEASE COMPONENT"/>
    <property type="match status" value="1"/>
</dbReference>
<dbReference type="Proteomes" id="UP001299546">
    <property type="component" value="Unassembled WGS sequence"/>
</dbReference>
<feature type="transmembrane region" description="Helical" evidence="1">
    <location>
        <begin position="177"/>
        <end position="204"/>
    </location>
</feature>
<feature type="transmembrane region" description="Helical" evidence="1">
    <location>
        <begin position="21"/>
        <end position="41"/>
    </location>
</feature>
<dbReference type="PANTHER" id="PTHR43229">
    <property type="entry name" value="NODULATION PROTEIN J"/>
    <property type="match status" value="1"/>
</dbReference>
<dbReference type="EMBL" id="JAJCIS010000009">
    <property type="protein sequence ID" value="MCB7388176.1"/>
    <property type="molecule type" value="Genomic_DNA"/>
</dbReference>
<evidence type="ECO:0000313" key="3">
    <source>
        <dbReference type="Proteomes" id="UP001299546"/>
    </source>
</evidence>
<protein>
    <recommendedName>
        <fullName evidence="4">ABC-2 type transporter domain-containing protein</fullName>
    </recommendedName>
</protein>